<feature type="non-terminal residue" evidence="15">
    <location>
        <position position="1"/>
    </location>
</feature>
<organism evidence="15 16">
    <name type="scientific">Trichoplax adhaerens</name>
    <name type="common">Trichoplax reptans</name>
    <dbReference type="NCBI Taxonomy" id="10228"/>
    <lineage>
        <taxon>Eukaryota</taxon>
        <taxon>Metazoa</taxon>
        <taxon>Placozoa</taxon>
        <taxon>Uniplacotomia</taxon>
        <taxon>Trichoplacea</taxon>
        <taxon>Trichoplacidae</taxon>
        <taxon>Trichoplax</taxon>
    </lineage>
</organism>
<dbReference type="OMA" id="GWGQFKP"/>
<dbReference type="STRING" id="10228.B3RWI4"/>
<dbReference type="Gene3D" id="1.10.240.10">
    <property type="entry name" value="Tyrosyl-Transfer RNA Synthetase"/>
    <property type="match status" value="1"/>
</dbReference>
<dbReference type="PANTHER" id="PTHR43766">
    <property type="entry name" value="TRYPTOPHAN--TRNA LIGASE, MITOCHONDRIAL"/>
    <property type="match status" value="1"/>
</dbReference>
<evidence type="ECO:0000256" key="8">
    <source>
        <dbReference type="ARBA" id="ARBA00023146"/>
    </source>
</evidence>
<keyword evidence="8 14" id="KW-0030">Aminoacyl-tRNA synthetase</keyword>
<dbReference type="Pfam" id="PF00579">
    <property type="entry name" value="tRNA-synt_1b"/>
    <property type="match status" value="1"/>
</dbReference>
<reference evidence="15 16" key="1">
    <citation type="journal article" date="2008" name="Nature">
        <title>The Trichoplax genome and the nature of placozoans.</title>
        <authorList>
            <person name="Srivastava M."/>
            <person name="Begovic E."/>
            <person name="Chapman J."/>
            <person name="Putnam N.H."/>
            <person name="Hellsten U."/>
            <person name="Kawashima T."/>
            <person name="Kuo A."/>
            <person name="Mitros T."/>
            <person name="Salamov A."/>
            <person name="Carpenter M.L."/>
            <person name="Signorovitch A.Y."/>
            <person name="Moreno M.A."/>
            <person name="Kamm K."/>
            <person name="Grimwood J."/>
            <person name="Schmutz J."/>
            <person name="Shapiro H."/>
            <person name="Grigoriev I.V."/>
            <person name="Buss L.W."/>
            <person name="Schierwater B."/>
            <person name="Dellaporta S.L."/>
            <person name="Rokhsar D.S."/>
        </authorList>
    </citation>
    <scope>NUCLEOTIDE SEQUENCE [LARGE SCALE GENOMIC DNA]</scope>
    <source>
        <strain evidence="15 16">Grell-BS-1999</strain>
    </source>
</reference>
<comment type="similarity">
    <text evidence="2 14">Belongs to the class-I aminoacyl-tRNA synthetase family.</text>
</comment>
<dbReference type="InterPro" id="IPR002306">
    <property type="entry name" value="Trp-tRNA-ligase"/>
</dbReference>
<evidence type="ECO:0000256" key="12">
    <source>
        <dbReference type="ARBA" id="ARBA00069760"/>
    </source>
</evidence>
<sequence>VIFSGIQPTSKPHIGNYLGAIKRWIELQDTPAQLIYCIVDLHALTSVYQNPDSVSYTIKELTLSLLACGLDPTRCILFQQSQIPQHAELSWMLSCLTPIGWLTRMTQWKSQGLSNNNVHVGMLTYPVLMAADILLYKTTHVPVGDDQVQHLELTKTLVRTFNKRYDCQYLTSPNVIMGDVPRVKNLRSPDQKMSKSDKSILSRIELTDQPDEIRNKIKRAVTDSNSAISYDPDLRPGVSNLVTLFSAFNQCTVEETCKQFEGSNTEQFKEALADVIITCLKPIREAAYKLQNEHGYIDLVLKEGREKALEIAANNMNKIKSIILDYSTK</sequence>
<proteinExistence type="inferred from homology"/>
<dbReference type="SUPFAM" id="SSF52374">
    <property type="entry name" value="Nucleotidylyl transferase"/>
    <property type="match status" value="1"/>
</dbReference>
<comment type="catalytic activity">
    <reaction evidence="10">
        <text>tRNA(Trp) + L-tryptophan + ATP = L-tryptophyl-tRNA(Trp) + AMP + diphosphate + H(+)</text>
        <dbReference type="Rhea" id="RHEA:24080"/>
        <dbReference type="Rhea" id="RHEA-COMP:9671"/>
        <dbReference type="Rhea" id="RHEA-COMP:9705"/>
        <dbReference type="ChEBI" id="CHEBI:15378"/>
        <dbReference type="ChEBI" id="CHEBI:30616"/>
        <dbReference type="ChEBI" id="CHEBI:33019"/>
        <dbReference type="ChEBI" id="CHEBI:57912"/>
        <dbReference type="ChEBI" id="CHEBI:78442"/>
        <dbReference type="ChEBI" id="CHEBI:78535"/>
        <dbReference type="ChEBI" id="CHEBI:456215"/>
        <dbReference type="EC" id="6.1.1.2"/>
    </reaction>
</comment>
<evidence type="ECO:0000256" key="3">
    <source>
        <dbReference type="ARBA" id="ARBA00013161"/>
    </source>
</evidence>
<comment type="subcellular location">
    <subcellularLocation>
        <location evidence="1">Mitochondrion matrix</location>
    </subcellularLocation>
</comment>
<dbReference type="EMBL" id="DS985245">
    <property type="protein sequence ID" value="EDV25141.1"/>
    <property type="molecule type" value="Genomic_DNA"/>
</dbReference>
<evidence type="ECO:0000256" key="2">
    <source>
        <dbReference type="ARBA" id="ARBA00005594"/>
    </source>
</evidence>
<dbReference type="KEGG" id="tad:TRIADDRAFT_25667"/>
<dbReference type="FunCoup" id="B3RWI4">
    <property type="interactions" value="963"/>
</dbReference>
<dbReference type="AlphaFoldDB" id="B3RWI4"/>
<dbReference type="eggNOG" id="KOG2713">
    <property type="taxonomic scope" value="Eukaryota"/>
</dbReference>
<accession>B3RWI4</accession>
<evidence type="ECO:0000256" key="4">
    <source>
        <dbReference type="ARBA" id="ARBA00022598"/>
    </source>
</evidence>
<dbReference type="Gene3D" id="3.40.50.620">
    <property type="entry name" value="HUPs"/>
    <property type="match status" value="1"/>
</dbReference>
<evidence type="ECO:0000256" key="1">
    <source>
        <dbReference type="ARBA" id="ARBA00004305"/>
    </source>
</evidence>
<dbReference type="CTD" id="6753801"/>
<dbReference type="FunFam" id="3.40.50.620:FF:000082">
    <property type="entry name" value="MSW1p Mitochondrial tryptophanyl-tRNA synthetase"/>
    <property type="match status" value="1"/>
</dbReference>
<evidence type="ECO:0000313" key="15">
    <source>
        <dbReference type="EMBL" id="EDV25141.1"/>
    </source>
</evidence>
<dbReference type="HOGENOM" id="CLU_029244_1_1_1"/>
<evidence type="ECO:0000256" key="13">
    <source>
        <dbReference type="ARBA" id="ARBA00080951"/>
    </source>
</evidence>
<evidence type="ECO:0000256" key="5">
    <source>
        <dbReference type="ARBA" id="ARBA00022741"/>
    </source>
</evidence>
<name>B3RWI4_TRIAD</name>
<evidence type="ECO:0000256" key="11">
    <source>
        <dbReference type="ARBA" id="ARBA00059972"/>
    </source>
</evidence>
<keyword evidence="7 14" id="KW-0648">Protein biosynthesis</keyword>
<dbReference type="GO" id="GO:0005524">
    <property type="term" value="F:ATP binding"/>
    <property type="evidence" value="ECO:0007669"/>
    <property type="project" value="UniProtKB-KW"/>
</dbReference>
<dbReference type="Proteomes" id="UP000009022">
    <property type="component" value="Unassembled WGS sequence"/>
</dbReference>
<dbReference type="InterPro" id="IPR014729">
    <property type="entry name" value="Rossmann-like_a/b/a_fold"/>
</dbReference>
<keyword evidence="16" id="KW-1185">Reference proteome</keyword>
<dbReference type="PRINTS" id="PR01039">
    <property type="entry name" value="TRNASYNTHTRP"/>
</dbReference>
<dbReference type="GO" id="GO:0004830">
    <property type="term" value="F:tryptophan-tRNA ligase activity"/>
    <property type="evidence" value="ECO:0000318"/>
    <property type="project" value="GO_Central"/>
</dbReference>
<dbReference type="FunFam" id="1.10.240.10:FF:000002">
    <property type="entry name" value="Tryptophan--tRNA ligase"/>
    <property type="match status" value="1"/>
</dbReference>
<keyword evidence="5 14" id="KW-0547">Nucleotide-binding</keyword>
<dbReference type="InParanoid" id="B3RWI4"/>
<dbReference type="CDD" id="cd00806">
    <property type="entry name" value="TrpRS_core"/>
    <property type="match status" value="1"/>
</dbReference>
<keyword evidence="4 14" id="KW-0436">Ligase</keyword>
<dbReference type="InterPro" id="IPR002305">
    <property type="entry name" value="aa-tRNA-synth_Ic"/>
</dbReference>
<dbReference type="GO" id="GO:0005739">
    <property type="term" value="C:mitochondrion"/>
    <property type="evidence" value="ECO:0000318"/>
    <property type="project" value="GO_Central"/>
</dbReference>
<evidence type="ECO:0000256" key="7">
    <source>
        <dbReference type="ARBA" id="ARBA00022917"/>
    </source>
</evidence>
<dbReference type="PhylomeDB" id="B3RWI4"/>
<dbReference type="EC" id="6.1.1.2" evidence="3"/>
<dbReference type="NCBIfam" id="TIGR00233">
    <property type="entry name" value="trpS"/>
    <property type="match status" value="1"/>
</dbReference>
<keyword evidence="6 14" id="KW-0067">ATP-binding</keyword>
<comment type="function">
    <text evidence="11">Catalyzes the attachment of tryptophan to tRNA(Trp) in a two-step reaction: tryptophan is first activated by ATP to form Trp-AMP and then transferred to the acceptor end of tRNA(Trp).</text>
</comment>
<evidence type="ECO:0000256" key="10">
    <source>
        <dbReference type="ARBA" id="ARBA00049929"/>
    </source>
</evidence>
<dbReference type="RefSeq" id="XP_002113031.1">
    <property type="nucleotide sequence ID" value="XM_002112995.1"/>
</dbReference>
<dbReference type="OrthoDB" id="15808at2759"/>
<protein>
    <recommendedName>
        <fullName evidence="12">Tryptophan--tRNA ligase, mitochondrial</fullName>
        <ecNumber evidence="3">6.1.1.2</ecNumber>
    </recommendedName>
    <alternativeName>
        <fullName evidence="13">(Mt)TrpRS</fullName>
    </alternativeName>
    <alternativeName>
        <fullName evidence="9">Tryptophanyl-tRNA synthetase</fullName>
    </alternativeName>
</protein>
<evidence type="ECO:0000256" key="6">
    <source>
        <dbReference type="ARBA" id="ARBA00022840"/>
    </source>
</evidence>
<dbReference type="InterPro" id="IPR050203">
    <property type="entry name" value="Trp-tRNA_synthetase"/>
</dbReference>
<evidence type="ECO:0000313" key="16">
    <source>
        <dbReference type="Proteomes" id="UP000009022"/>
    </source>
</evidence>
<dbReference type="GO" id="GO:0005759">
    <property type="term" value="C:mitochondrial matrix"/>
    <property type="evidence" value="ECO:0000318"/>
    <property type="project" value="GO_Central"/>
</dbReference>
<gene>
    <name evidence="15" type="ORF">TRIADDRAFT_25667</name>
</gene>
<dbReference type="PANTHER" id="PTHR43766:SF1">
    <property type="entry name" value="TRYPTOPHAN--TRNA LIGASE, MITOCHONDRIAL"/>
    <property type="match status" value="1"/>
</dbReference>
<dbReference type="GO" id="GO:0070183">
    <property type="term" value="P:mitochondrial tryptophanyl-tRNA aminoacylation"/>
    <property type="evidence" value="ECO:0000318"/>
    <property type="project" value="GO_Central"/>
</dbReference>
<evidence type="ECO:0000256" key="14">
    <source>
        <dbReference type="RuleBase" id="RU363036"/>
    </source>
</evidence>
<evidence type="ECO:0000256" key="9">
    <source>
        <dbReference type="ARBA" id="ARBA00030268"/>
    </source>
</evidence>
<dbReference type="GeneID" id="6753801"/>